<name>A0A7X0HU53_9BACI</name>
<protein>
    <recommendedName>
        <fullName evidence="5">Chemotaxis methyl-accepting receptor HlyB-like 4HB MCP domain-containing protein</fullName>
    </recommendedName>
</protein>
<sequence length="229" mass="25400">MKFRKSFFKINRWLGFLTAIFFTVALGVYDYAAVHAAEKKVEQIAEKEMPLLIAEKGLAAAGKAGEGTLQGFLGSNGDELDKKQFQKQAAIMVYHMEDVEKLTAAEELNILLTKNKEWFVFAEKEIMNAAEEGAKGEEYAQKVEAAYAQINDIQAGYQKQIAAQKHTIQKLEQEVMSAEKSSHILIGIMSLILAAVSISGAILLFKKYLPLKGAAVFSKTAENFDVRKL</sequence>
<dbReference type="AlphaFoldDB" id="A0A7X0HU53"/>
<feature type="transmembrane region" description="Helical" evidence="2">
    <location>
        <begin position="184"/>
        <end position="205"/>
    </location>
</feature>
<organism evidence="3 4">
    <name type="scientific">Bacillus benzoevorans</name>
    <dbReference type="NCBI Taxonomy" id="1456"/>
    <lineage>
        <taxon>Bacteria</taxon>
        <taxon>Bacillati</taxon>
        <taxon>Bacillota</taxon>
        <taxon>Bacilli</taxon>
        <taxon>Bacillales</taxon>
        <taxon>Bacillaceae</taxon>
        <taxon>Bacillus</taxon>
    </lineage>
</organism>
<keyword evidence="1" id="KW-0175">Coiled coil</keyword>
<reference evidence="3 4" key="1">
    <citation type="submission" date="2020-08" db="EMBL/GenBank/DDBJ databases">
        <title>Genomic Encyclopedia of Type Strains, Phase IV (KMG-IV): sequencing the most valuable type-strain genomes for metagenomic binning, comparative biology and taxonomic classification.</title>
        <authorList>
            <person name="Goeker M."/>
        </authorList>
    </citation>
    <scope>NUCLEOTIDE SEQUENCE [LARGE SCALE GENOMIC DNA]</scope>
    <source>
        <strain evidence="3 4">DSM 5391</strain>
    </source>
</reference>
<keyword evidence="4" id="KW-1185">Reference proteome</keyword>
<evidence type="ECO:0000256" key="2">
    <source>
        <dbReference type="SAM" id="Phobius"/>
    </source>
</evidence>
<evidence type="ECO:0000313" key="3">
    <source>
        <dbReference type="EMBL" id="MBB6446883.1"/>
    </source>
</evidence>
<keyword evidence="2" id="KW-1133">Transmembrane helix</keyword>
<proteinExistence type="predicted"/>
<gene>
    <name evidence="3" type="ORF">HNR53_003548</name>
</gene>
<feature type="coiled-coil region" evidence="1">
    <location>
        <begin position="154"/>
        <end position="181"/>
    </location>
</feature>
<accession>A0A7X0HU53</accession>
<keyword evidence="2" id="KW-0812">Transmembrane</keyword>
<evidence type="ECO:0000256" key="1">
    <source>
        <dbReference type="SAM" id="Coils"/>
    </source>
</evidence>
<keyword evidence="2" id="KW-0472">Membrane</keyword>
<dbReference type="RefSeq" id="WP_184528294.1">
    <property type="nucleotide sequence ID" value="NZ_JACHGK010000014.1"/>
</dbReference>
<dbReference type="Proteomes" id="UP000531594">
    <property type="component" value="Unassembled WGS sequence"/>
</dbReference>
<evidence type="ECO:0000313" key="4">
    <source>
        <dbReference type="Proteomes" id="UP000531594"/>
    </source>
</evidence>
<evidence type="ECO:0008006" key="5">
    <source>
        <dbReference type="Google" id="ProtNLM"/>
    </source>
</evidence>
<comment type="caution">
    <text evidence="3">The sequence shown here is derived from an EMBL/GenBank/DDBJ whole genome shotgun (WGS) entry which is preliminary data.</text>
</comment>
<dbReference type="EMBL" id="JACHGK010000014">
    <property type="protein sequence ID" value="MBB6446883.1"/>
    <property type="molecule type" value="Genomic_DNA"/>
</dbReference>